<gene>
    <name evidence="1" type="ORF">A3Q56_04879</name>
</gene>
<protein>
    <submittedName>
        <fullName evidence="1">Uncharacterized protein</fullName>
    </submittedName>
</protein>
<dbReference type="EMBL" id="LWCA01000671">
    <property type="protein sequence ID" value="OAF67396.1"/>
    <property type="molecule type" value="Genomic_DNA"/>
</dbReference>
<comment type="caution">
    <text evidence="1">The sequence shown here is derived from an EMBL/GenBank/DDBJ whole genome shotgun (WGS) entry which is preliminary data.</text>
</comment>
<dbReference type="AlphaFoldDB" id="A0A177AZI8"/>
<feature type="non-terminal residue" evidence="1">
    <location>
        <position position="1"/>
    </location>
</feature>
<evidence type="ECO:0000313" key="2">
    <source>
        <dbReference type="Proteomes" id="UP000078046"/>
    </source>
</evidence>
<keyword evidence="2" id="KW-1185">Reference proteome</keyword>
<sequence length="530" mass="63517">KSNMPIFINLSTIVLNDENKKMAFMIAKHLHNEWCQKLKDFIKNMANAFHQSLVDFELLTQNEIHKRYYMAFELMQFIQYTNHYLHDMKYNIDLNVDAPILKISNIKLSRKCFLNKNNFANLLIFHFDLYTIDLLCYLDALNQSCEYSIFVRRHLNYNYVSNVSSFFDIYVPLLCVFFENHKDYILNSNDSMKVIICRILSNLINIIRSYYFLVGHASNAIICLIERIFSCLSLNNHSVNCLEDVLIYEAVLWKRYLTFLANCVSQNSYSNDWISNSVYNFDINIYYIFEISIPLLMLILYKIYYNFSLFNEEKLKINLNSMLELMLRCTHYVHIFTKISSRLRKETRNIFIAVLNCVQYNLMKNNDWILFATFQIKEIMEFSMNKNIIKIIFNLLRKIENIRNDYEITCENERLYQNISIKNLNYELIIVQQEKSYMHLNNLLSYEGFDKKLSYIFHLNYTYNFDHSLKSPLVKITEFALNYIFNFSNTNDIKTTNRKFFSTSLNVNSRKYSQVGWAYMEFLIFSELAR</sequence>
<accession>A0A177AZI8</accession>
<reference evidence="1 2" key="1">
    <citation type="submission" date="2016-04" db="EMBL/GenBank/DDBJ databases">
        <title>The genome of Intoshia linei affirms orthonectids as highly simplified spiralians.</title>
        <authorList>
            <person name="Mikhailov K.V."/>
            <person name="Slusarev G.S."/>
            <person name="Nikitin M.A."/>
            <person name="Logacheva M.D."/>
            <person name="Penin A."/>
            <person name="Aleoshin V."/>
            <person name="Panchin Y.V."/>
        </authorList>
    </citation>
    <scope>NUCLEOTIDE SEQUENCE [LARGE SCALE GENOMIC DNA]</scope>
    <source>
        <strain evidence="1">Intl2013</strain>
        <tissue evidence="1">Whole animal</tissue>
    </source>
</reference>
<proteinExistence type="predicted"/>
<dbReference type="Proteomes" id="UP000078046">
    <property type="component" value="Unassembled WGS sequence"/>
</dbReference>
<evidence type="ECO:0000313" key="1">
    <source>
        <dbReference type="EMBL" id="OAF67396.1"/>
    </source>
</evidence>
<dbReference type="Gene3D" id="1.10.490.160">
    <property type="match status" value="1"/>
</dbReference>
<organism evidence="1 2">
    <name type="scientific">Intoshia linei</name>
    <dbReference type="NCBI Taxonomy" id="1819745"/>
    <lineage>
        <taxon>Eukaryota</taxon>
        <taxon>Metazoa</taxon>
        <taxon>Spiralia</taxon>
        <taxon>Lophotrochozoa</taxon>
        <taxon>Mesozoa</taxon>
        <taxon>Orthonectida</taxon>
        <taxon>Rhopaluridae</taxon>
        <taxon>Intoshia</taxon>
    </lineage>
</organism>
<name>A0A177AZI8_9BILA</name>